<reference evidence="2 3" key="1">
    <citation type="submission" date="2020-07" db="EMBL/GenBank/DDBJ databases">
        <title>MOT database genomes.</title>
        <authorList>
            <person name="Joseph S."/>
            <person name="Aduse-Opoku J."/>
            <person name="Hashim A."/>
            <person name="Wade W."/>
            <person name="Curtis M."/>
        </authorList>
    </citation>
    <scope>NUCLEOTIDE SEQUENCE [LARGE SCALE GENOMIC DNA]</scope>
    <source>
        <strain evidence="2 3">DSM 100099</strain>
    </source>
</reference>
<name>A0A853EZ16_9MICO</name>
<organism evidence="2 3">
    <name type="scientific">Sanguibacter inulinus</name>
    <dbReference type="NCBI Taxonomy" id="60922"/>
    <lineage>
        <taxon>Bacteria</taxon>
        <taxon>Bacillati</taxon>
        <taxon>Actinomycetota</taxon>
        <taxon>Actinomycetes</taxon>
        <taxon>Micrococcales</taxon>
        <taxon>Sanguibacteraceae</taxon>
        <taxon>Sanguibacter</taxon>
    </lineage>
</organism>
<sequence length="369" mass="37813">MTTDSAPQQRLLVGTYPASGEPGSGEGIWSLDLDLGSGELSGARQLVEAVSPSFLALSPDRDVVVAVSETAHGRVRTFAVDGDELVATSDASTGGEDPCHLVVGRGDVLVANYSTGSLAVLPTSADGRLGGSVATFAHTGSGPVRDRQRSPHAHFVLEVSERFVWVSDLGTDEIRRYRRTSTPGVLVADGVAVTFPPGTGPRHIALGADGTAFVVGELDSQVHVVRTASDGSGVLVASLPACSTPATEKGSFPSHIALSQDGTRLYVAVRGPDVLAAFAVEAGDGEVPVVRHLADSPSGVVWPRHHAVLTSSAARVEGEEPDGGPVSDLVVVAGQTSGDVTALRVDRETGIADLVSSVPLPAPACIMTV</sequence>
<dbReference type="InterPro" id="IPR019405">
    <property type="entry name" value="Lactonase_7-beta_prop"/>
</dbReference>
<gene>
    <name evidence="2" type="ORF">HZZ10_15045</name>
</gene>
<protein>
    <submittedName>
        <fullName evidence="2">Lactonase family protein</fullName>
    </submittedName>
</protein>
<dbReference type="EMBL" id="JACBYE010000045">
    <property type="protein sequence ID" value="NYS94832.1"/>
    <property type="molecule type" value="Genomic_DNA"/>
</dbReference>
<evidence type="ECO:0000256" key="1">
    <source>
        <dbReference type="ARBA" id="ARBA00005564"/>
    </source>
</evidence>
<dbReference type="InterPro" id="IPR015943">
    <property type="entry name" value="WD40/YVTN_repeat-like_dom_sf"/>
</dbReference>
<accession>A0A853EZ16</accession>
<dbReference type="PANTHER" id="PTHR30344:SF1">
    <property type="entry name" value="6-PHOSPHOGLUCONOLACTONASE"/>
    <property type="match status" value="1"/>
</dbReference>
<dbReference type="Pfam" id="PF10282">
    <property type="entry name" value="Lactonase"/>
    <property type="match status" value="1"/>
</dbReference>
<dbReference type="RefSeq" id="WP_179914120.1">
    <property type="nucleotide sequence ID" value="NZ_JACBYE010000045.1"/>
</dbReference>
<keyword evidence="3" id="KW-1185">Reference proteome</keyword>
<evidence type="ECO:0000313" key="2">
    <source>
        <dbReference type="EMBL" id="NYS94832.1"/>
    </source>
</evidence>
<proteinExistence type="inferred from homology"/>
<comment type="similarity">
    <text evidence="1">Belongs to the cycloisomerase 2 family.</text>
</comment>
<dbReference type="Proteomes" id="UP000561011">
    <property type="component" value="Unassembled WGS sequence"/>
</dbReference>
<evidence type="ECO:0000313" key="3">
    <source>
        <dbReference type="Proteomes" id="UP000561011"/>
    </source>
</evidence>
<dbReference type="AlphaFoldDB" id="A0A853EZ16"/>
<dbReference type="GO" id="GO:0017057">
    <property type="term" value="F:6-phosphogluconolactonase activity"/>
    <property type="evidence" value="ECO:0007669"/>
    <property type="project" value="TreeGrafter"/>
</dbReference>
<comment type="caution">
    <text evidence="2">The sequence shown here is derived from an EMBL/GenBank/DDBJ whole genome shotgun (WGS) entry which is preliminary data.</text>
</comment>
<dbReference type="Gene3D" id="2.130.10.10">
    <property type="entry name" value="YVTN repeat-like/Quinoprotein amine dehydrogenase"/>
    <property type="match status" value="1"/>
</dbReference>
<dbReference type="PANTHER" id="PTHR30344">
    <property type="entry name" value="6-PHOSPHOGLUCONOLACTONASE-RELATED"/>
    <property type="match status" value="1"/>
</dbReference>
<dbReference type="SUPFAM" id="SSF75011">
    <property type="entry name" value="3-carboxy-cis,cis-mucoante lactonizing enzyme"/>
    <property type="match status" value="1"/>
</dbReference>
<dbReference type="InterPro" id="IPR050282">
    <property type="entry name" value="Cycloisomerase_2"/>
</dbReference>